<dbReference type="SMART" id="SM00862">
    <property type="entry name" value="Trans_reg_C"/>
    <property type="match status" value="1"/>
</dbReference>
<dbReference type="PANTHER" id="PTHR48111:SF4">
    <property type="entry name" value="DNA-BINDING DUAL TRANSCRIPTIONAL REGULATOR OMPR"/>
    <property type="match status" value="1"/>
</dbReference>
<dbReference type="InterPro" id="IPR001867">
    <property type="entry name" value="OmpR/PhoB-type_DNA-bd"/>
</dbReference>
<gene>
    <name evidence="10" type="ORF">RM53_11465</name>
</gene>
<dbReference type="AlphaFoldDB" id="A0A0B4CJL7"/>
<keyword evidence="4 7" id="KW-0238">DNA-binding</keyword>
<evidence type="ECO:0000313" key="11">
    <source>
        <dbReference type="Proteomes" id="UP000031166"/>
    </source>
</evidence>
<comment type="caution">
    <text evidence="10">The sequence shown here is derived from an EMBL/GenBank/DDBJ whole genome shotgun (WGS) entry which is preliminary data.</text>
</comment>
<evidence type="ECO:0000256" key="4">
    <source>
        <dbReference type="ARBA" id="ARBA00023125"/>
    </source>
</evidence>
<dbReference type="PROSITE" id="PS51755">
    <property type="entry name" value="OMPR_PHOB"/>
    <property type="match status" value="1"/>
</dbReference>
<dbReference type="Gene3D" id="3.40.50.2300">
    <property type="match status" value="1"/>
</dbReference>
<evidence type="ECO:0000256" key="6">
    <source>
        <dbReference type="PROSITE-ProRule" id="PRU00169"/>
    </source>
</evidence>
<keyword evidence="2" id="KW-0902">Two-component regulatory system</keyword>
<feature type="DNA-binding region" description="OmpR/PhoB-type" evidence="7">
    <location>
        <begin position="149"/>
        <end position="244"/>
    </location>
</feature>
<organism evidence="10 11">
    <name type="scientific">Brevundimonas nasdae</name>
    <dbReference type="NCBI Taxonomy" id="172043"/>
    <lineage>
        <taxon>Bacteria</taxon>
        <taxon>Pseudomonadati</taxon>
        <taxon>Pseudomonadota</taxon>
        <taxon>Alphaproteobacteria</taxon>
        <taxon>Caulobacterales</taxon>
        <taxon>Caulobacteraceae</taxon>
        <taxon>Brevundimonas</taxon>
    </lineage>
</organism>
<dbReference type="GO" id="GO:0005829">
    <property type="term" value="C:cytosol"/>
    <property type="evidence" value="ECO:0007669"/>
    <property type="project" value="TreeGrafter"/>
</dbReference>
<dbReference type="GO" id="GO:0000156">
    <property type="term" value="F:phosphorelay response regulator activity"/>
    <property type="evidence" value="ECO:0007669"/>
    <property type="project" value="TreeGrafter"/>
</dbReference>
<feature type="modified residue" description="4-aspartylphosphate" evidence="6">
    <location>
        <position position="72"/>
    </location>
</feature>
<proteinExistence type="predicted"/>
<dbReference type="PANTHER" id="PTHR48111">
    <property type="entry name" value="REGULATOR OF RPOS"/>
    <property type="match status" value="1"/>
</dbReference>
<sequence length="245" mass="27114">MSMTESRSHGRSGPIAGPGVGRHLLIVDDDDRIRELLKEFLAREGYRVTGAAHAAAAKRMMELIEFDLVVLDVMMPGESGLDLTSWVRNKAELSKTPVLLLTARGDAEDRIEGLSRGADDYMSKPFEPRELVLRIDAILRRTGGKPIGPKEIKLGTAVFDMERLELSRDGAPQRLTEAEAQLLKTLALHAHAPVERMSLSPDTADITGRAVDVQVTRLRRKLEVDPKNPRYLQTVRGVGYMLAPD</sequence>
<dbReference type="InterPro" id="IPR011006">
    <property type="entry name" value="CheY-like_superfamily"/>
</dbReference>
<dbReference type="Gene3D" id="1.10.10.10">
    <property type="entry name" value="Winged helix-like DNA-binding domain superfamily/Winged helix DNA-binding domain"/>
    <property type="match status" value="1"/>
</dbReference>
<dbReference type="InterPro" id="IPR039420">
    <property type="entry name" value="WalR-like"/>
</dbReference>
<dbReference type="CDD" id="cd00383">
    <property type="entry name" value="trans_reg_C"/>
    <property type="match status" value="1"/>
</dbReference>
<dbReference type="InterPro" id="IPR016032">
    <property type="entry name" value="Sig_transdc_resp-reg_C-effctor"/>
</dbReference>
<accession>A0A0B4CJL7</accession>
<dbReference type="InterPro" id="IPR036388">
    <property type="entry name" value="WH-like_DNA-bd_sf"/>
</dbReference>
<dbReference type="GO" id="GO:0006355">
    <property type="term" value="P:regulation of DNA-templated transcription"/>
    <property type="evidence" value="ECO:0007669"/>
    <property type="project" value="InterPro"/>
</dbReference>
<dbReference type="GO" id="GO:0000976">
    <property type="term" value="F:transcription cis-regulatory region binding"/>
    <property type="evidence" value="ECO:0007669"/>
    <property type="project" value="TreeGrafter"/>
</dbReference>
<keyword evidence="3" id="KW-0805">Transcription regulation</keyword>
<dbReference type="SUPFAM" id="SSF46894">
    <property type="entry name" value="C-terminal effector domain of the bipartite response regulators"/>
    <property type="match status" value="1"/>
</dbReference>
<dbReference type="SUPFAM" id="SSF52172">
    <property type="entry name" value="CheY-like"/>
    <property type="match status" value="1"/>
</dbReference>
<dbReference type="Gene3D" id="6.10.250.690">
    <property type="match status" value="1"/>
</dbReference>
<dbReference type="STRING" id="172043.RM53_11465"/>
<feature type="domain" description="OmpR/PhoB-type" evidence="9">
    <location>
        <begin position="149"/>
        <end position="244"/>
    </location>
</feature>
<reference evidence="10 11" key="1">
    <citation type="submission" date="2014-12" db="EMBL/GenBank/DDBJ databases">
        <title>Genome sequencing of Brevundimonas nasdae TPW30.</title>
        <authorList>
            <person name="Tan P.W."/>
            <person name="Chan K.-G."/>
        </authorList>
    </citation>
    <scope>NUCLEOTIDE SEQUENCE [LARGE SCALE GENOMIC DNA]</scope>
    <source>
        <strain evidence="10 11">TPW30</strain>
    </source>
</reference>
<evidence type="ECO:0000256" key="7">
    <source>
        <dbReference type="PROSITE-ProRule" id="PRU01091"/>
    </source>
</evidence>
<keyword evidence="1 6" id="KW-0597">Phosphoprotein</keyword>
<dbReference type="Proteomes" id="UP000031166">
    <property type="component" value="Unassembled WGS sequence"/>
</dbReference>
<dbReference type="Pfam" id="PF00486">
    <property type="entry name" value="Trans_reg_C"/>
    <property type="match status" value="1"/>
</dbReference>
<name>A0A0B4CJL7_9CAUL</name>
<dbReference type="InterPro" id="IPR001789">
    <property type="entry name" value="Sig_transdc_resp-reg_receiver"/>
</dbReference>
<dbReference type="SMART" id="SM00448">
    <property type="entry name" value="REC"/>
    <property type="match status" value="1"/>
</dbReference>
<evidence type="ECO:0000256" key="1">
    <source>
        <dbReference type="ARBA" id="ARBA00022553"/>
    </source>
</evidence>
<evidence type="ECO:0000256" key="3">
    <source>
        <dbReference type="ARBA" id="ARBA00023015"/>
    </source>
</evidence>
<protein>
    <submittedName>
        <fullName evidence="10">Chemotaxis protein CheY</fullName>
    </submittedName>
</protein>
<dbReference type="EMBL" id="JWSY01000020">
    <property type="protein sequence ID" value="KIC56667.1"/>
    <property type="molecule type" value="Genomic_DNA"/>
</dbReference>
<evidence type="ECO:0000313" key="10">
    <source>
        <dbReference type="EMBL" id="KIC56667.1"/>
    </source>
</evidence>
<evidence type="ECO:0000259" key="9">
    <source>
        <dbReference type="PROSITE" id="PS51755"/>
    </source>
</evidence>
<feature type="domain" description="Response regulatory" evidence="8">
    <location>
        <begin position="23"/>
        <end position="139"/>
    </location>
</feature>
<dbReference type="Pfam" id="PF00072">
    <property type="entry name" value="Response_reg"/>
    <property type="match status" value="1"/>
</dbReference>
<evidence type="ECO:0000256" key="2">
    <source>
        <dbReference type="ARBA" id="ARBA00023012"/>
    </source>
</evidence>
<dbReference type="GO" id="GO:0032993">
    <property type="term" value="C:protein-DNA complex"/>
    <property type="evidence" value="ECO:0007669"/>
    <property type="project" value="TreeGrafter"/>
</dbReference>
<dbReference type="PROSITE" id="PS50110">
    <property type="entry name" value="RESPONSE_REGULATORY"/>
    <property type="match status" value="1"/>
</dbReference>
<keyword evidence="5" id="KW-0804">Transcription</keyword>
<evidence type="ECO:0000259" key="8">
    <source>
        <dbReference type="PROSITE" id="PS50110"/>
    </source>
</evidence>
<evidence type="ECO:0000256" key="5">
    <source>
        <dbReference type="ARBA" id="ARBA00023163"/>
    </source>
</evidence>